<dbReference type="Proteomes" id="UP001162131">
    <property type="component" value="Unassembled WGS sequence"/>
</dbReference>
<evidence type="ECO:0000256" key="1">
    <source>
        <dbReference type="SAM" id="Phobius"/>
    </source>
</evidence>
<keyword evidence="1" id="KW-0472">Membrane</keyword>
<name>A0AAU9JNA2_9CILI</name>
<dbReference type="AlphaFoldDB" id="A0AAU9JNA2"/>
<keyword evidence="1" id="KW-0812">Transmembrane</keyword>
<dbReference type="EMBL" id="CAJZBQ010000033">
    <property type="protein sequence ID" value="CAG9323236.1"/>
    <property type="molecule type" value="Genomic_DNA"/>
</dbReference>
<protein>
    <submittedName>
        <fullName evidence="2">Uncharacterized protein</fullName>
    </submittedName>
</protein>
<proteinExistence type="predicted"/>
<evidence type="ECO:0000313" key="2">
    <source>
        <dbReference type="EMBL" id="CAG9323236.1"/>
    </source>
</evidence>
<evidence type="ECO:0000313" key="3">
    <source>
        <dbReference type="Proteomes" id="UP001162131"/>
    </source>
</evidence>
<reference evidence="2" key="1">
    <citation type="submission" date="2021-09" db="EMBL/GenBank/DDBJ databases">
        <authorList>
            <consortium name="AG Swart"/>
            <person name="Singh M."/>
            <person name="Singh A."/>
            <person name="Seah K."/>
            <person name="Emmerich C."/>
        </authorList>
    </citation>
    <scope>NUCLEOTIDE SEQUENCE</scope>
    <source>
        <strain evidence="2">ATCC30299</strain>
    </source>
</reference>
<comment type="caution">
    <text evidence="2">The sequence shown here is derived from an EMBL/GenBank/DDBJ whole genome shotgun (WGS) entry which is preliminary data.</text>
</comment>
<sequence>MEKTEWLLQNLDKLDEDQTVEAYKLMGKTLVLPFCATYAVSVMAFSKLVTPRIMKWPASLHLVLRVLVPLSIGTYSIGVSTYYTHSMYEKFYEDFIAKQKAKNEEGNIIS</sequence>
<accession>A0AAU9JNA2</accession>
<feature type="transmembrane region" description="Helical" evidence="1">
    <location>
        <begin position="62"/>
        <end position="83"/>
    </location>
</feature>
<organism evidence="2 3">
    <name type="scientific">Blepharisma stoltei</name>
    <dbReference type="NCBI Taxonomy" id="1481888"/>
    <lineage>
        <taxon>Eukaryota</taxon>
        <taxon>Sar</taxon>
        <taxon>Alveolata</taxon>
        <taxon>Ciliophora</taxon>
        <taxon>Postciliodesmatophora</taxon>
        <taxon>Heterotrichea</taxon>
        <taxon>Heterotrichida</taxon>
        <taxon>Blepharismidae</taxon>
        <taxon>Blepharisma</taxon>
    </lineage>
</organism>
<gene>
    <name evidence="2" type="ORF">BSTOLATCC_MIC33137</name>
</gene>
<keyword evidence="3" id="KW-1185">Reference proteome</keyword>
<keyword evidence="1" id="KW-1133">Transmembrane helix</keyword>
<feature type="transmembrane region" description="Helical" evidence="1">
    <location>
        <begin position="30"/>
        <end position="50"/>
    </location>
</feature>